<name>A0A383C1E1_9ZZZZ</name>
<feature type="non-terminal residue" evidence="1">
    <location>
        <position position="36"/>
    </location>
</feature>
<reference evidence="1" key="1">
    <citation type="submission" date="2018-05" db="EMBL/GenBank/DDBJ databases">
        <authorList>
            <person name="Lanie J.A."/>
            <person name="Ng W.-L."/>
            <person name="Kazmierczak K.M."/>
            <person name="Andrzejewski T.M."/>
            <person name="Davidsen T.M."/>
            <person name="Wayne K.J."/>
            <person name="Tettelin H."/>
            <person name="Glass J.I."/>
            <person name="Rusch D."/>
            <person name="Podicherti R."/>
            <person name="Tsui H.-C.T."/>
            <person name="Winkler M.E."/>
        </authorList>
    </citation>
    <scope>NUCLEOTIDE SEQUENCE</scope>
</reference>
<protein>
    <submittedName>
        <fullName evidence="1">Uncharacterized protein</fullName>
    </submittedName>
</protein>
<evidence type="ECO:0000313" key="1">
    <source>
        <dbReference type="EMBL" id="SVE25850.1"/>
    </source>
</evidence>
<gene>
    <name evidence="1" type="ORF">METZ01_LOCUS478704</name>
</gene>
<dbReference type="EMBL" id="UINC01204912">
    <property type="protein sequence ID" value="SVE25850.1"/>
    <property type="molecule type" value="Genomic_DNA"/>
</dbReference>
<organism evidence="1">
    <name type="scientific">marine metagenome</name>
    <dbReference type="NCBI Taxonomy" id="408172"/>
    <lineage>
        <taxon>unclassified sequences</taxon>
        <taxon>metagenomes</taxon>
        <taxon>ecological metagenomes</taxon>
    </lineage>
</organism>
<accession>A0A383C1E1</accession>
<proteinExistence type="predicted"/>
<sequence length="36" mass="4113">MLPGYLELKQVSPGTYEVLWKLPVTQGNRLPLAPRF</sequence>
<dbReference type="AlphaFoldDB" id="A0A383C1E1"/>